<gene>
    <name evidence="9" type="ORF">HHI36_019992</name>
</gene>
<dbReference type="InterPro" id="IPR050888">
    <property type="entry name" value="ZnF_C2H2-type_TF"/>
</dbReference>
<dbReference type="PROSITE" id="PS00028">
    <property type="entry name" value="ZINC_FINGER_C2H2_1"/>
    <property type="match status" value="1"/>
</dbReference>
<dbReference type="SUPFAM" id="SSF57667">
    <property type="entry name" value="beta-beta-alpha zinc fingers"/>
    <property type="match status" value="2"/>
</dbReference>
<dbReference type="InterPro" id="IPR036236">
    <property type="entry name" value="Znf_C2H2_sf"/>
</dbReference>
<dbReference type="Proteomes" id="UP001516400">
    <property type="component" value="Unassembled WGS sequence"/>
</dbReference>
<sequence>MFRWTLQISDKCISSKIWFGIADISSHENTPPSPFKKSQTATRDVKFECPLCDLVLMNAVSAREHINQHYPRDSHYCPVLDCGKSFAHSNSVRNHMRYFFKCPNCTRRYTRKTTLLRHMKVECGKMPTFHCRWCGVQFKYKHVLQRHITCLHQ</sequence>
<organism evidence="9 10">
    <name type="scientific">Cryptolaemus montrouzieri</name>
    <dbReference type="NCBI Taxonomy" id="559131"/>
    <lineage>
        <taxon>Eukaryota</taxon>
        <taxon>Metazoa</taxon>
        <taxon>Ecdysozoa</taxon>
        <taxon>Arthropoda</taxon>
        <taxon>Hexapoda</taxon>
        <taxon>Insecta</taxon>
        <taxon>Pterygota</taxon>
        <taxon>Neoptera</taxon>
        <taxon>Endopterygota</taxon>
        <taxon>Coleoptera</taxon>
        <taxon>Polyphaga</taxon>
        <taxon>Cucujiformia</taxon>
        <taxon>Coccinelloidea</taxon>
        <taxon>Coccinellidae</taxon>
        <taxon>Scymninae</taxon>
        <taxon>Scymnini</taxon>
        <taxon>Cryptolaemus</taxon>
    </lineage>
</organism>
<reference evidence="9 10" key="1">
    <citation type="journal article" date="2021" name="BMC Biol.">
        <title>Horizontally acquired antibacterial genes associated with adaptive radiation of ladybird beetles.</title>
        <authorList>
            <person name="Li H.S."/>
            <person name="Tang X.F."/>
            <person name="Huang Y.H."/>
            <person name="Xu Z.Y."/>
            <person name="Chen M.L."/>
            <person name="Du X.Y."/>
            <person name="Qiu B.Y."/>
            <person name="Chen P.T."/>
            <person name="Zhang W."/>
            <person name="Slipinski A."/>
            <person name="Escalona H.E."/>
            <person name="Waterhouse R.M."/>
            <person name="Zwick A."/>
            <person name="Pang H."/>
        </authorList>
    </citation>
    <scope>NUCLEOTIDE SEQUENCE [LARGE SCALE GENOMIC DNA]</scope>
    <source>
        <strain evidence="9">SYSU2018</strain>
    </source>
</reference>
<keyword evidence="5" id="KW-0862">Zinc</keyword>
<accession>A0ABD2N966</accession>
<evidence type="ECO:0000256" key="2">
    <source>
        <dbReference type="ARBA" id="ARBA00022723"/>
    </source>
</evidence>
<keyword evidence="4 7" id="KW-0863">Zinc-finger</keyword>
<dbReference type="Gene3D" id="3.30.160.60">
    <property type="entry name" value="Classic Zinc Finger"/>
    <property type="match status" value="2"/>
</dbReference>
<comment type="caution">
    <text evidence="9">The sequence shown here is derived from an EMBL/GenBank/DDBJ whole genome shotgun (WGS) entry which is preliminary data.</text>
</comment>
<dbReference type="EMBL" id="JABFTP020000083">
    <property type="protein sequence ID" value="KAL3275223.1"/>
    <property type="molecule type" value="Genomic_DNA"/>
</dbReference>
<evidence type="ECO:0000313" key="9">
    <source>
        <dbReference type="EMBL" id="KAL3275223.1"/>
    </source>
</evidence>
<dbReference type="GO" id="GO:0008270">
    <property type="term" value="F:zinc ion binding"/>
    <property type="evidence" value="ECO:0007669"/>
    <property type="project" value="UniProtKB-KW"/>
</dbReference>
<evidence type="ECO:0000256" key="3">
    <source>
        <dbReference type="ARBA" id="ARBA00022737"/>
    </source>
</evidence>
<feature type="domain" description="C2H2-type" evidence="8">
    <location>
        <begin position="100"/>
        <end position="127"/>
    </location>
</feature>
<dbReference type="PANTHER" id="PTHR24406">
    <property type="entry name" value="TRANSCRIPTIONAL REPRESSOR CTCFL-RELATED"/>
    <property type="match status" value="1"/>
</dbReference>
<feature type="domain" description="C2H2-type" evidence="8">
    <location>
        <begin position="129"/>
        <end position="153"/>
    </location>
</feature>
<proteinExistence type="predicted"/>
<evidence type="ECO:0000256" key="5">
    <source>
        <dbReference type="ARBA" id="ARBA00022833"/>
    </source>
</evidence>
<dbReference type="PROSITE" id="PS50157">
    <property type="entry name" value="ZINC_FINGER_C2H2_2"/>
    <property type="match status" value="3"/>
</dbReference>
<keyword evidence="6" id="KW-0539">Nucleus</keyword>
<keyword evidence="2" id="KW-0479">Metal-binding</keyword>
<dbReference type="SMART" id="SM00355">
    <property type="entry name" value="ZnF_C2H2"/>
    <property type="match status" value="4"/>
</dbReference>
<dbReference type="AlphaFoldDB" id="A0ABD2N966"/>
<protein>
    <recommendedName>
        <fullName evidence="8">C2H2-type domain-containing protein</fullName>
    </recommendedName>
</protein>
<evidence type="ECO:0000313" key="10">
    <source>
        <dbReference type="Proteomes" id="UP001516400"/>
    </source>
</evidence>
<keyword evidence="3" id="KW-0677">Repeat</keyword>
<dbReference type="InterPro" id="IPR013087">
    <property type="entry name" value="Znf_C2H2_type"/>
</dbReference>
<dbReference type="Pfam" id="PF00096">
    <property type="entry name" value="zf-C2H2"/>
    <property type="match status" value="2"/>
</dbReference>
<evidence type="ECO:0000256" key="7">
    <source>
        <dbReference type="PROSITE-ProRule" id="PRU00042"/>
    </source>
</evidence>
<evidence type="ECO:0000256" key="4">
    <source>
        <dbReference type="ARBA" id="ARBA00022771"/>
    </source>
</evidence>
<evidence type="ECO:0000256" key="1">
    <source>
        <dbReference type="ARBA" id="ARBA00004123"/>
    </source>
</evidence>
<feature type="domain" description="C2H2-type" evidence="8">
    <location>
        <begin position="75"/>
        <end position="97"/>
    </location>
</feature>
<keyword evidence="10" id="KW-1185">Reference proteome</keyword>
<evidence type="ECO:0000256" key="6">
    <source>
        <dbReference type="ARBA" id="ARBA00023242"/>
    </source>
</evidence>
<dbReference type="GO" id="GO:0005634">
    <property type="term" value="C:nucleus"/>
    <property type="evidence" value="ECO:0007669"/>
    <property type="project" value="UniProtKB-SubCell"/>
</dbReference>
<name>A0ABD2N966_9CUCU</name>
<evidence type="ECO:0000259" key="8">
    <source>
        <dbReference type="PROSITE" id="PS50157"/>
    </source>
</evidence>
<comment type="subcellular location">
    <subcellularLocation>
        <location evidence="1">Nucleus</location>
    </subcellularLocation>
</comment>